<evidence type="ECO:0008006" key="5">
    <source>
        <dbReference type="Google" id="ProtNLM"/>
    </source>
</evidence>
<proteinExistence type="predicted"/>
<name>A0ABU7WQR6_9ACTN</name>
<gene>
    <name evidence="3" type="ORF">RB636_11770</name>
</gene>
<comment type="caution">
    <text evidence="3">The sequence shown here is derived from an EMBL/GenBank/DDBJ whole genome shotgun (WGS) entry which is preliminary data.</text>
</comment>
<dbReference type="Proteomes" id="UP001348265">
    <property type="component" value="Unassembled WGS sequence"/>
</dbReference>
<feature type="signal peptide" evidence="2">
    <location>
        <begin position="1"/>
        <end position="24"/>
    </location>
</feature>
<accession>A0ABU7WQR6</accession>
<evidence type="ECO:0000313" key="4">
    <source>
        <dbReference type="Proteomes" id="UP001348265"/>
    </source>
</evidence>
<organism evidence="3 4">
    <name type="scientific">Streptomyces chrestomyceticus</name>
    <dbReference type="NCBI Taxonomy" id="68185"/>
    <lineage>
        <taxon>Bacteria</taxon>
        <taxon>Bacillati</taxon>
        <taxon>Actinomycetota</taxon>
        <taxon>Actinomycetes</taxon>
        <taxon>Kitasatosporales</taxon>
        <taxon>Streptomycetaceae</taxon>
        <taxon>Streptomyces</taxon>
    </lineage>
</organism>
<keyword evidence="2" id="KW-0732">Signal</keyword>
<sequence length="116" mass="11386">MRPRYALAPIVACCAALTAGQAVTAPATVAGGVGHLLSPAFGTACANNGVGARAQGTTTSSPDAGGRQHPDLPVTGPLNQCGGADLNVKPRKVDACGAAPSLLDLVGLPLARKDCD</sequence>
<keyword evidence="4" id="KW-1185">Reference proteome</keyword>
<protein>
    <recommendedName>
        <fullName evidence="5">Chaplin domain-containing protein</fullName>
    </recommendedName>
</protein>
<evidence type="ECO:0000313" key="3">
    <source>
        <dbReference type="EMBL" id="MEF3113864.1"/>
    </source>
</evidence>
<feature type="region of interest" description="Disordered" evidence="1">
    <location>
        <begin position="52"/>
        <end position="75"/>
    </location>
</feature>
<evidence type="ECO:0000256" key="2">
    <source>
        <dbReference type="SAM" id="SignalP"/>
    </source>
</evidence>
<dbReference type="RefSeq" id="WP_331786442.1">
    <property type="nucleotide sequence ID" value="NZ_JAVFKM010000004.1"/>
</dbReference>
<reference evidence="3 4" key="1">
    <citation type="submission" date="2023-08" db="EMBL/GenBank/DDBJ databases">
        <authorList>
            <person name="Sharma P."/>
            <person name="Verma V."/>
            <person name="Mohan M.K."/>
            <person name="Dubey A.K."/>
        </authorList>
    </citation>
    <scope>NUCLEOTIDE SEQUENCE [LARGE SCALE GENOMIC DNA]</scope>
    <source>
        <strain evidence="3 4">ADP4</strain>
    </source>
</reference>
<evidence type="ECO:0000256" key="1">
    <source>
        <dbReference type="SAM" id="MobiDB-lite"/>
    </source>
</evidence>
<dbReference type="EMBL" id="JAVFKM010000004">
    <property type="protein sequence ID" value="MEF3113864.1"/>
    <property type="molecule type" value="Genomic_DNA"/>
</dbReference>
<feature type="chain" id="PRO_5047299419" description="Chaplin domain-containing protein" evidence="2">
    <location>
        <begin position="25"/>
        <end position="116"/>
    </location>
</feature>